<keyword evidence="5 6" id="KW-0472">Membrane</keyword>
<keyword evidence="7" id="KW-0732">Signal</keyword>
<feature type="transmembrane region" description="Helical" evidence="6">
    <location>
        <begin position="45"/>
        <end position="69"/>
    </location>
</feature>
<keyword evidence="2" id="KW-1003">Cell membrane</keyword>
<keyword evidence="3 6" id="KW-0812">Transmembrane</keyword>
<sequence length="162" mass="17193">MHISHLIFSFLLLTSPLKAWAEGVAVGESVPTGQTVDFASSANLATTLFKVAGALALVVGLMILLIVWLKKMGLAKGGLRQGSLVQLLDSKMIAPKKYVAVVQVGSDLLALGVSDQQITMLHRLDSGNTGKQSPVELIKKKETSFSGFLNKATGTIKDTMRG</sequence>
<dbReference type="Pfam" id="PF04347">
    <property type="entry name" value="FliO"/>
    <property type="match status" value="1"/>
</dbReference>
<evidence type="ECO:0000256" key="5">
    <source>
        <dbReference type="ARBA" id="ARBA00023136"/>
    </source>
</evidence>
<gene>
    <name evidence="8" type="ORF">H8E41_02990</name>
</gene>
<comment type="caution">
    <text evidence="8">The sequence shown here is derived from an EMBL/GenBank/DDBJ whole genome shotgun (WGS) entry which is preliminary data.</text>
</comment>
<name>A0A8J6NDR6_9BACT</name>
<evidence type="ECO:0000256" key="4">
    <source>
        <dbReference type="ARBA" id="ARBA00022989"/>
    </source>
</evidence>
<evidence type="ECO:0000256" key="7">
    <source>
        <dbReference type="SAM" id="SignalP"/>
    </source>
</evidence>
<feature type="chain" id="PRO_5035279098" evidence="7">
    <location>
        <begin position="22"/>
        <end position="162"/>
    </location>
</feature>
<evidence type="ECO:0000256" key="1">
    <source>
        <dbReference type="ARBA" id="ARBA00004236"/>
    </source>
</evidence>
<dbReference type="InterPro" id="IPR022781">
    <property type="entry name" value="Flagellar_biosynth_FliO"/>
</dbReference>
<feature type="signal peptide" evidence="7">
    <location>
        <begin position="1"/>
        <end position="21"/>
    </location>
</feature>
<proteinExistence type="predicted"/>
<evidence type="ECO:0000313" key="8">
    <source>
        <dbReference type="EMBL" id="MBC8316843.1"/>
    </source>
</evidence>
<dbReference type="Proteomes" id="UP000614424">
    <property type="component" value="Unassembled WGS sequence"/>
</dbReference>
<accession>A0A8J6NDR6</accession>
<keyword evidence="8" id="KW-0282">Flagellum</keyword>
<dbReference type="EMBL" id="JACNJZ010000058">
    <property type="protein sequence ID" value="MBC8316843.1"/>
    <property type="molecule type" value="Genomic_DNA"/>
</dbReference>
<evidence type="ECO:0000256" key="6">
    <source>
        <dbReference type="SAM" id="Phobius"/>
    </source>
</evidence>
<dbReference type="GO" id="GO:0016020">
    <property type="term" value="C:membrane"/>
    <property type="evidence" value="ECO:0007669"/>
    <property type="project" value="InterPro"/>
</dbReference>
<evidence type="ECO:0000256" key="2">
    <source>
        <dbReference type="ARBA" id="ARBA00022475"/>
    </source>
</evidence>
<dbReference type="AlphaFoldDB" id="A0A8J6NDR6"/>
<comment type="subcellular location">
    <subcellularLocation>
        <location evidence="1">Cell membrane</location>
    </subcellularLocation>
</comment>
<dbReference type="GO" id="GO:0044781">
    <property type="term" value="P:bacterial-type flagellum organization"/>
    <property type="evidence" value="ECO:0007669"/>
    <property type="project" value="InterPro"/>
</dbReference>
<evidence type="ECO:0000313" key="9">
    <source>
        <dbReference type="Proteomes" id="UP000614424"/>
    </source>
</evidence>
<keyword evidence="8" id="KW-0966">Cell projection</keyword>
<keyword evidence="4 6" id="KW-1133">Transmembrane helix</keyword>
<organism evidence="8 9">
    <name type="scientific">Candidatus Desulfobia pelagia</name>
    <dbReference type="NCBI Taxonomy" id="2841692"/>
    <lineage>
        <taxon>Bacteria</taxon>
        <taxon>Pseudomonadati</taxon>
        <taxon>Thermodesulfobacteriota</taxon>
        <taxon>Desulfobulbia</taxon>
        <taxon>Desulfobulbales</taxon>
        <taxon>Desulfobulbaceae</taxon>
        <taxon>Candidatus Desulfobia</taxon>
    </lineage>
</organism>
<reference evidence="8 9" key="1">
    <citation type="submission" date="2020-08" db="EMBL/GenBank/DDBJ databases">
        <title>Bridging the membrane lipid divide: bacteria of the FCB group superphylum have the potential to synthesize archaeal ether lipids.</title>
        <authorList>
            <person name="Villanueva L."/>
            <person name="Von Meijenfeldt F.A.B."/>
            <person name="Westbye A.B."/>
            <person name="Yadav S."/>
            <person name="Hopmans E.C."/>
            <person name="Dutilh B.E."/>
            <person name="Sinninghe Damste J.S."/>
        </authorList>
    </citation>
    <scope>NUCLEOTIDE SEQUENCE [LARGE SCALE GENOMIC DNA]</scope>
    <source>
        <strain evidence="8">NIOZ-UU47</strain>
    </source>
</reference>
<evidence type="ECO:0000256" key="3">
    <source>
        <dbReference type="ARBA" id="ARBA00022692"/>
    </source>
</evidence>
<protein>
    <submittedName>
        <fullName evidence="8">Flagellar biosynthetic protein FliO</fullName>
    </submittedName>
</protein>
<keyword evidence="8" id="KW-0969">Cilium</keyword>